<dbReference type="Proteomes" id="UP000186914">
    <property type="component" value="Unassembled WGS sequence"/>
</dbReference>
<dbReference type="PANTHER" id="PTHR37507:SF2">
    <property type="entry name" value="SPORULATION PROTEIN YDCC"/>
    <property type="match status" value="1"/>
</dbReference>
<dbReference type="SUPFAM" id="SSF89392">
    <property type="entry name" value="Prokaryotic lipoproteins and lipoprotein localization factors"/>
    <property type="match status" value="1"/>
</dbReference>
<evidence type="ECO:0000256" key="1">
    <source>
        <dbReference type="SAM" id="MobiDB-lite"/>
    </source>
</evidence>
<dbReference type="InterPro" id="IPR019207">
    <property type="entry name" value="DUF2092"/>
</dbReference>
<dbReference type="EMBL" id="FTNO01000001">
    <property type="protein sequence ID" value="SIR20457.1"/>
    <property type="molecule type" value="Genomic_DNA"/>
</dbReference>
<keyword evidence="3" id="KW-1185">Reference proteome</keyword>
<protein>
    <submittedName>
        <fullName evidence="2">Outer membrane lipoprotein-sorting protein</fullName>
    </submittedName>
</protein>
<dbReference type="CDD" id="cd16325">
    <property type="entry name" value="LolA"/>
    <property type="match status" value="1"/>
</dbReference>
<dbReference type="PANTHER" id="PTHR37507">
    <property type="entry name" value="SPORULATION PROTEIN YDCC"/>
    <property type="match status" value="1"/>
</dbReference>
<gene>
    <name evidence="2" type="ORF">SAMN05421858_1817</name>
</gene>
<name>A0A1N6Z0Z1_9EURY</name>
<accession>A0A1N6Z0Z1</accession>
<dbReference type="Pfam" id="PF09865">
    <property type="entry name" value="DUF2092"/>
    <property type="match status" value="1"/>
</dbReference>
<feature type="compositionally biased region" description="Acidic residues" evidence="1">
    <location>
        <begin position="242"/>
        <end position="307"/>
    </location>
</feature>
<dbReference type="InterPro" id="IPR052944">
    <property type="entry name" value="Sporulation_related"/>
</dbReference>
<proteinExistence type="predicted"/>
<feature type="compositionally biased region" description="Low complexity" evidence="1">
    <location>
        <begin position="308"/>
        <end position="321"/>
    </location>
</feature>
<reference evidence="3" key="1">
    <citation type="submission" date="2017-01" db="EMBL/GenBank/DDBJ databases">
        <authorList>
            <person name="Varghese N."/>
            <person name="Submissions S."/>
        </authorList>
    </citation>
    <scope>NUCLEOTIDE SEQUENCE [LARGE SCALE GENOMIC DNA]</scope>
    <source>
        <strain evidence="3">CGMCC 1.7737</strain>
    </source>
</reference>
<dbReference type="Gene3D" id="2.50.20.10">
    <property type="entry name" value="Lipoprotein localisation LolA/LolB/LppX"/>
    <property type="match status" value="1"/>
</dbReference>
<keyword evidence="2" id="KW-0449">Lipoprotein</keyword>
<sequence>MTVFLLTAGVGVAFATTGSHVQDTDGAVSGVSDDVEDTDAHGDDGGEMTADEVVQEATESYENINSFKATLTTQTSAGEVSTETKATLWYAKDGKYRIEYQESEYLDETTMVWDGSEYTVYNESSNTVYKMDSSDDRDTGMDMNFLESLGTGLEEANLTYEGTATVDGHETHVLEVHGETEDNTTSMIYLDADNYLPRKSVSETSYDGETMSSSTTFSNIGINCVSDDKFTFEAPEDAEVVDLTENESDSDDNSSDDSDNWEDGESEQSDEWDDCEEEMNDDDAKEGDDDSDRSDGDSDSGGDDSSSDDSGSSGDDSNSDWSDGDSDSDGA</sequence>
<dbReference type="InterPro" id="IPR029046">
    <property type="entry name" value="LolA/LolB/LppX"/>
</dbReference>
<evidence type="ECO:0000313" key="3">
    <source>
        <dbReference type="Proteomes" id="UP000186914"/>
    </source>
</evidence>
<feature type="compositionally biased region" description="Acidic residues" evidence="1">
    <location>
        <begin position="322"/>
        <end position="331"/>
    </location>
</feature>
<dbReference type="InterPro" id="IPR004564">
    <property type="entry name" value="OM_lipoprot_carrier_LolA-like"/>
</dbReference>
<organism evidence="2 3">
    <name type="scientific">Haladaptatus litoreus</name>
    <dbReference type="NCBI Taxonomy" id="553468"/>
    <lineage>
        <taxon>Archaea</taxon>
        <taxon>Methanobacteriati</taxon>
        <taxon>Methanobacteriota</taxon>
        <taxon>Stenosarchaea group</taxon>
        <taxon>Halobacteria</taxon>
        <taxon>Halobacteriales</taxon>
        <taxon>Haladaptataceae</taxon>
        <taxon>Haladaptatus</taxon>
    </lineage>
</organism>
<feature type="region of interest" description="Disordered" evidence="1">
    <location>
        <begin position="242"/>
        <end position="331"/>
    </location>
</feature>
<dbReference type="AlphaFoldDB" id="A0A1N6Z0Z1"/>
<evidence type="ECO:0000313" key="2">
    <source>
        <dbReference type="EMBL" id="SIR20457.1"/>
    </source>
</evidence>